<organism evidence="3 4">
    <name type="scientific">Streptomyces axinellae</name>
    <dbReference type="NCBI Taxonomy" id="552788"/>
    <lineage>
        <taxon>Bacteria</taxon>
        <taxon>Bacillati</taxon>
        <taxon>Actinomycetota</taxon>
        <taxon>Actinomycetes</taxon>
        <taxon>Kitasatosporales</taxon>
        <taxon>Streptomycetaceae</taxon>
        <taxon>Streptomyces</taxon>
    </lineage>
</organism>
<dbReference type="PROSITE" id="PS51257">
    <property type="entry name" value="PROKAR_LIPOPROTEIN"/>
    <property type="match status" value="1"/>
</dbReference>
<feature type="region of interest" description="Disordered" evidence="1">
    <location>
        <begin position="23"/>
        <end position="110"/>
    </location>
</feature>
<comment type="caution">
    <text evidence="3">The sequence shown here is derived from an EMBL/GenBank/DDBJ whole genome shotgun (WGS) entry which is preliminary data.</text>
</comment>
<evidence type="ECO:0000256" key="1">
    <source>
        <dbReference type="SAM" id="MobiDB-lite"/>
    </source>
</evidence>
<feature type="compositionally biased region" description="Gly residues" evidence="1">
    <location>
        <begin position="25"/>
        <end position="42"/>
    </location>
</feature>
<evidence type="ECO:0000256" key="2">
    <source>
        <dbReference type="SAM" id="SignalP"/>
    </source>
</evidence>
<proteinExistence type="predicted"/>
<dbReference type="Proteomes" id="UP001501447">
    <property type="component" value="Unassembled WGS sequence"/>
</dbReference>
<keyword evidence="2" id="KW-0732">Signal</keyword>
<evidence type="ECO:0000313" key="3">
    <source>
        <dbReference type="EMBL" id="GAA2594706.1"/>
    </source>
</evidence>
<feature type="chain" id="PRO_5045550727" description="DUF732 domain-containing protein" evidence="2">
    <location>
        <begin position="23"/>
        <end position="174"/>
    </location>
</feature>
<keyword evidence="4" id="KW-1185">Reference proteome</keyword>
<evidence type="ECO:0000313" key="4">
    <source>
        <dbReference type="Proteomes" id="UP001501447"/>
    </source>
</evidence>
<feature type="compositionally biased region" description="Low complexity" evidence="1">
    <location>
        <begin position="49"/>
        <end position="61"/>
    </location>
</feature>
<feature type="compositionally biased region" description="Basic and acidic residues" evidence="1">
    <location>
        <begin position="64"/>
        <end position="83"/>
    </location>
</feature>
<feature type="signal peptide" evidence="2">
    <location>
        <begin position="1"/>
        <end position="22"/>
    </location>
</feature>
<protein>
    <recommendedName>
        <fullName evidence="5">DUF732 domain-containing protein</fullName>
    </recommendedName>
</protein>
<gene>
    <name evidence="3" type="ORF">GCM10009863_04790</name>
</gene>
<reference evidence="3 4" key="1">
    <citation type="journal article" date="2019" name="Int. J. Syst. Evol. Microbiol.">
        <title>The Global Catalogue of Microorganisms (GCM) 10K type strain sequencing project: providing services to taxonomists for standard genome sequencing and annotation.</title>
        <authorList>
            <consortium name="The Broad Institute Genomics Platform"/>
            <consortium name="The Broad Institute Genome Sequencing Center for Infectious Disease"/>
            <person name="Wu L."/>
            <person name="Ma J."/>
        </authorList>
    </citation>
    <scope>NUCLEOTIDE SEQUENCE [LARGE SCALE GENOMIC DNA]</scope>
    <source>
        <strain evidence="3 4">JCM 16373</strain>
    </source>
</reference>
<evidence type="ECO:0008006" key="5">
    <source>
        <dbReference type="Google" id="ProtNLM"/>
    </source>
</evidence>
<accession>A0ABN3PN85</accession>
<name>A0ABN3PN85_9ACTN</name>
<dbReference type="EMBL" id="BAAARJ010000002">
    <property type="protein sequence ID" value="GAA2594706.1"/>
    <property type="molecule type" value="Genomic_DNA"/>
</dbReference>
<sequence length="174" mass="16883">MSGRGPVSAVAAVMLTAAVALASGCGAGGGDDNGPGGGGRGGAGKDGHSAPPGATAPASPGKDGSGERAADGGGERAVGDKGTPKLPRARLTPATGSFTEKEKDYLTRRVPRGMDPAAVLEAGENACARIRTTAKASEKDAISALKAGEIDSAGPAVKHLCPKFAPLLKAAGKD</sequence>